<dbReference type="STRING" id="1577474.GA0111570_106123"/>
<evidence type="ECO:0008006" key="4">
    <source>
        <dbReference type="Google" id="ProtNLM"/>
    </source>
</evidence>
<feature type="transmembrane region" description="Helical" evidence="1">
    <location>
        <begin position="113"/>
        <end position="133"/>
    </location>
</feature>
<protein>
    <recommendedName>
        <fullName evidence="4">Transmembrane protein</fullName>
    </recommendedName>
</protein>
<feature type="transmembrane region" description="Helical" evidence="1">
    <location>
        <begin position="154"/>
        <end position="174"/>
    </location>
</feature>
<gene>
    <name evidence="2" type="ORF">GA0111570_106123</name>
</gene>
<feature type="transmembrane region" description="Helical" evidence="1">
    <location>
        <begin position="180"/>
        <end position="205"/>
    </location>
</feature>
<dbReference type="AlphaFoldDB" id="A0A1G6H4C5"/>
<sequence length="281" mass="31456">MKVQQRGADDRVLRFTKGLSAFIAPFLIVAFVVLYGFPTETGRLFAWTMRPTMTPMVLASAYLGGFYFFVRALWTARWSSLRVGFLSVALFATLLGVATVIHWDKFNHHHFAFWLWTGLYFTAPFLVIFAYLSNRRFAAPTEASELRLGGVSRWMVALVGLAALSTGITMFVAPGQMIPVWPWALTPLTCRVVGAIFCLGSAGLGVVRDPRWITIRLMLQVEALMIVLMAIAALRASGEFHPERPLTWLLFVGFMGVLAGSAYLWYRFEIAATRRGTRRSG</sequence>
<keyword evidence="1" id="KW-0812">Transmembrane</keyword>
<keyword evidence="1" id="KW-0472">Membrane</keyword>
<proteinExistence type="predicted"/>
<name>A0A1G6H4C5_9ACTN</name>
<evidence type="ECO:0000313" key="3">
    <source>
        <dbReference type="Proteomes" id="UP000199086"/>
    </source>
</evidence>
<feature type="transmembrane region" description="Helical" evidence="1">
    <location>
        <begin position="12"/>
        <end position="37"/>
    </location>
</feature>
<feature type="transmembrane region" description="Helical" evidence="1">
    <location>
        <begin position="81"/>
        <end position="101"/>
    </location>
</feature>
<dbReference type="RefSeq" id="WP_092610577.1">
    <property type="nucleotide sequence ID" value="NZ_FMYF01000006.1"/>
</dbReference>
<dbReference type="OrthoDB" id="3078421at2"/>
<organism evidence="2 3">
    <name type="scientific">Raineyella antarctica</name>
    <dbReference type="NCBI Taxonomy" id="1577474"/>
    <lineage>
        <taxon>Bacteria</taxon>
        <taxon>Bacillati</taxon>
        <taxon>Actinomycetota</taxon>
        <taxon>Actinomycetes</taxon>
        <taxon>Propionibacteriales</taxon>
        <taxon>Propionibacteriaceae</taxon>
        <taxon>Raineyella</taxon>
    </lineage>
</organism>
<dbReference type="Proteomes" id="UP000199086">
    <property type="component" value="Unassembled WGS sequence"/>
</dbReference>
<accession>A0A1G6H4C5</accession>
<keyword evidence="1" id="KW-1133">Transmembrane helix</keyword>
<evidence type="ECO:0000313" key="2">
    <source>
        <dbReference type="EMBL" id="SDB88765.1"/>
    </source>
</evidence>
<feature type="transmembrane region" description="Helical" evidence="1">
    <location>
        <begin position="217"/>
        <end position="234"/>
    </location>
</feature>
<feature type="transmembrane region" description="Helical" evidence="1">
    <location>
        <begin position="246"/>
        <end position="266"/>
    </location>
</feature>
<keyword evidence="3" id="KW-1185">Reference proteome</keyword>
<feature type="transmembrane region" description="Helical" evidence="1">
    <location>
        <begin position="57"/>
        <end position="74"/>
    </location>
</feature>
<evidence type="ECO:0000256" key="1">
    <source>
        <dbReference type="SAM" id="Phobius"/>
    </source>
</evidence>
<reference evidence="2 3" key="1">
    <citation type="submission" date="2016-06" db="EMBL/GenBank/DDBJ databases">
        <authorList>
            <person name="Olsen C.W."/>
            <person name="Carey S."/>
            <person name="Hinshaw L."/>
            <person name="Karasin A.I."/>
        </authorList>
    </citation>
    <scope>NUCLEOTIDE SEQUENCE [LARGE SCALE GENOMIC DNA]</scope>
    <source>
        <strain evidence="2 3">LZ-22</strain>
    </source>
</reference>
<dbReference type="EMBL" id="FMYF01000006">
    <property type="protein sequence ID" value="SDB88765.1"/>
    <property type="molecule type" value="Genomic_DNA"/>
</dbReference>